<feature type="non-terminal residue" evidence="1">
    <location>
        <position position="58"/>
    </location>
</feature>
<gene>
    <name evidence="1" type="ORF">Bpfe_024174</name>
</gene>
<sequence>SLAVIDTFVLYNGLLVIWVQELGYHMRNWSDWLCKPLVTLGYVASDFSVWLIIAVTVE</sequence>
<keyword evidence="1" id="KW-0675">Receptor</keyword>
<feature type="non-terminal residue" evidence="1">
    <location>
        <position position="1"/>
    </location>
</feature>
<dbReference type="EMBL" id="JASAOG010000166">
    <property type="protein sequence ID" value="KAK0046384.1"/>
    <property type="molecule type" value="Genomic_DNA"/>
</dbReference>
<reference evidence="1" key="2">
    <citation type="submission" date="2023-04" db="EMBL/GenBank/DDBJ databases">
        <authorList>
            <person name="Bu L."/>
            <person name="Lu L."/>
            <person name="Laidemitt M.R."/>
            <person name="Zhang S.M."/>
            <person name="Mutuku M."/>
            <person name="Mkoji G."/>
            <person name="Steinauer M."/>
            <person name="Loker E.S."/>
        </authorList>
    </citation>
    <scope>NUCLEOTIDE SEQUENCE</scope>
    <source>
        <strain evidence="1">KasaAsao</strain>
        <tissue evidence="1">Whole Snail</tissue>
    </source>
</reference>
<comment type="caution">
    <text evidence="1">The sequence shown here is derived from an EMBL/GenBank/DDBJ whole genome shotgun (WGS) entry which is preliminary data.</text>
</comment>
<accession>A0AAD8F1A6</accession>
<reference evidence="1" key="1">
    <citation type="journal article" date="2023" name="PLoS Negl. Trop. Dis.">
        <title>A genome sequence for Biomphalaria pfeifferi, the major vector snail for the human-infecting parasite Schistosoma mansoni.</title>
        <authorList>
            <person name="Bu L."/>
            <person name="Lu L."/>
            <person name="Laidemitt M.R."/>
            <person name="Zhang S.M."/>
            <person name="Mutuku M."/>
            <person name="Mkoji G."/>
            <person name="Steinauer M."/>
            <person name="Loker E.S."/>
        </authorList>
    </citation>
    <scope>NUCLEOTIDE SEQUENCE</scope>
    <source>
        <strain evidence="1">KasaAsao</strain>
    </source>
</reference>
<protein>
    <submittedName>
        <fullName evidence="1">FMRFamide receptor</fullName>
    </submittedName>
</protein>
<name>A0AAD8F1A6_BIOPF</name>
<organism evidence="1 2">
    <name type="scientific">Biomphalaria pfeifferi</name>
    <name type="common">Bloodfluke planorb</name>
    <name type="synonym">Freshwater snail</name>
    <dbReference type="NCBI Taxonomy" id="112525"/>
    <lineage>
        <taxon>Eukaryota</taxon>
        <taxon>Metazoa</taxon>
        <taxon>Spiralia</taxon>
        <taxon>Lophotrochozoa</taxon>
        <taxon>Mollusca</taxon>
        <taxon>Gastropoda</taxon>
        <taxon>Heterobranchia</taxon>
        <taxon>Euthyneura</taxon>
        <taxon>Panpulmonata</taxon>
        <taxon>Hygrophila</taxon>
        <taxon>Lymnaeoidea</taxon>
        <taxon>Planorbidae</taxon>
        <taxon>Biomphalaria</taxon>
    </lineage>
</organism>
<evidence type="ECO:0000313" key="1">
    <source>
        <dbReference type="EMBL" id="KAK0046384.1"/>
    </source>
</evidence>
<evidence type="ECO:0000313" key="2">
    <source>
        <dbReference type="Proteomes" id="UP001233172"/>
    </source>
</evidence>
<keyword evidence="2" id="KW-1185">Reference proteome</keyword>
<dbReference type="Proteomes" id="UP001233172">
    <property type="component" value="Unassembled WGS sequence"/>
</dbReference>
<proteinExistence type="predicted"/>
<dbReference type="AlphaFoldDB" id="A0AAD8F1A6"/>